<comment type="caution">
    <text evidence="2">The sequence shown here is derived from an EMBL/GenBank/DDBJ whole genome shotgun (WGS) entry which is preliminary data.</text>
</comment>
<proteinExistence type="predicted"/>
<dbReference type="InterPro" id="IPR013103">
    <property type="entry name" value="RVT_2"/>
</dbReference>
<evidence type="ECO:0000259" key="1">
    <source>
        <dbReference type="Pfam" id="PF07727"/>
    </source>
</evidence>
<dbReference type="Pfam" id="PF07727">
    <property type="entry name" value="RVT_2"/>
    <property type="match status" value="1"/>
</dbReference>
<gene>
    <name evidence="2" type="ORF">OSB04_027849</name>
</gene>
<feature type="domain" description="Reverse transcriptase Ty1/copia-type" evidence="1">
    <location>
        <begin position="10"/>
        <end position="72"/>
    </location>
</feature>
<dbReference type="Proteomes" id="UP001172457">
    <property type="component" value="Chromosome 7"/>
</dbReference>
<dbReference type="AlphaFoldDB" id="A0AA38SZI1"/>
<organism evidence="2 3">
    <name type="scientific">Centaurea solstitialis</name>
    <name type="common">yellow star-thistle</name>
    <dbReference type="NCBI Taxonomy" id="347529"/>
    <lineage>
        <taxon>Eukaryota</taxon>
        <taxon>Viridiplantae</taxon>
        <taxon>Streptophyta</taxon>
        <taxon>Embryophyta</taxon>
        <taxon>Tracheophyta</taxon>
        <taxon>Spermatophyta</taxon>
        <taxon>Magnoliopsida</taxon>
        <taxon>eudicotyledons</taxon>
        <taxon>Gunneridae</taxon>
        <taxon>Pentapetalae</taxon>
        <taxon>asterids</taxon>
        <taxon>campanulids</taxon>
        <taxon>Asterales</taxon>
        <taxon>Asteraceae</taxon>
        <taxon>Carduoideae</taxon>
        <taxon>Cardueae</taxon>
        <taxon>Centaureinae</taxon>
        <taxon>Centaurea</taxon>
    </lineage>
</organism>
<name>A0AA38SZI1_9ASTR</name>
<keyword evidence="3" id="KW-1185">Reference proteome</keyword>
<sequence>MLFFETDDLQVDKTESLITSKFVMTDLGEVDMILGIRIKRVNKGIALTQSHYVEKILKKFNYSDCSPVSTSMDPRVMIIPNKGLAVSQLEYSQALGCLMYAMISTRPDTAYVYLKGTMDYGLCYLGYPSVLEGYSNARWITHVEEDRSSTTNWVFLRGGGAIS</sequence>
<evidence type="ECO:0000313" key="3">
    <source>
        <dbReference type="Proteomes" id="UP001172457"/>
    </source>
</evidence>
<reference evidence="2" key="1">
    <citation type="submission" date="2023-03" db="EMBL/GenBank/DDBJ databases">
        <title>Chromosome-scale reference genome and RAD-based genetic map of yellow starthistle (Centaurea solstitialis) reveal putative structural variation and QTLs associated with invader traits.</title>
        <authorList>
            <person name="Reatini B."/>
            <person name="Cang F.A."/>
            <person name="Jiang Q."/>
            <person name="Mckibben M.T.W."/>
            <person name="Barker M.S."/>
            <person name="Rieseberg L.H."/>
            <person name="Dlugosch K.M."/>
        </authorList>
    </citation>
    <scope>NUCLEOTIDE SEQUENCE</scope>
    <source>
        <strain evidence="2">CAN-66</strain>
        <tissue evidence="2">Leaf</tissue>
    </source>
</reference>
<evidence type="ECO:0000313" key="2">
    <source>
        <dbReference type="EMBL" id="KAJ9541343.1"/>
    </source>
</evidence>
<protein>
    <recommendedName>
        <fullName evidence="1">Reverse transcriptase Ty1/copia-type domain-containing protein</fullName>
    </recommendedName>
</protein>
<dbReference type="EMBL" id="JARYMX010000007">
    <property type="protein sequence ID" value="KAJ9541343.1"/>
    <property type="molecule type" value="Genomic_DNA"/>
</dbReference>
<accession>A0AA38SZI1</accession>